<dbReference type="RefSeq" id="WP_163197327.1">
    <property type="nucleotide sequence ID" value="NZ_WHZV01000006.1"/>
</dbReference>
<sequence>MSPAAIILYAVLTGLALAPALVLTFVFNFRRYRRTIRRDVHPMLVREGLRGPDDPWEPSSGVTGDGDGPSETDRRAD</sequence>
<feature type="transmembrane region" description="Helical" evidence="2">
    <location>
        <begin position="6"/>
        <end position="29"/>
    </location>
</feature>
<evidence type="ECO:0000313" key="3">
    <source>
        <dbReference type="EMBL" id="NEG55560.1"/>
    </source>
</evidence>
<comment type="caution">
    <text evidence="3">The sequence shown here is derived from an EMBL/GenBank/DDBJ whole genome shotgun (WGS) entry which is preliminary data.</text>
</comment>
<proteinExistence type="predicted"/>
<evidence type="ECO:0000313" key="4">
    <source>
        <dbReference type="Proteomes" id="UP000483293"/>
    </source>
</evidence>
<reference evidence="3 4" key="1">
    <citation type="submission" date="2019-10" db="EMBL/GenBank/DDBJ databases">
        <title>Bifidobacterium from non-human primates.</title>
        <authorList>
            <person name="Modesto M."/>
        </authorList>
    </citation>
    <scope>NUCLEOTIDE SEQUENCE [LARGE SCALE GENOMIC DNA]</scope>
    <source>
        <strain evidence="3 4">SMA15</strain>
    </source>
</reference>
<evidence type="ECO:0000256" key="1">
    <source>
        <dbReference type="SAM" id="MobiDB-lite"/>
    </source>
</evidence>
<evidence type="ECO:0000256" key="2">
    <source>
        <dbReference type="SAM" id="Phobius"/>
    </source>
</evidence>
<keyword evidence="2" id="KW-0812">Transmembrane</keyword>
<protein>
    <submittedName>
        <fullName evidence="3">Uncharacterized protein</fullName>
    </submittedName>
</protein>
<dbReference type="EMBL" id="WHZV01000006">
    <property type="protein sequence ID" value="NEG55560.1"/>
    <property type="molecule type" value="Genomic_DNA"/>
</dbReference>
<feature type="region of interest" description="Disordered" evidence="1">
    <location>
        <begin position="46"/>
        <end position="77"/>
    </location>
</feature>
<name>A0A6L9SSL3_9BIFI</name>
<dbReference type="AlphaFoldDB" id="A0A6L9SSL3"/>
<keyword evidence="2" id="KW-1133">Transmembrane helix</keyword>
<organism evidence="3 4">
    <name type="scientific">Bifidobacterium platyrrhinorum</name>
    <dbReference type="NCBI Taxonomy" id="2661628"/>
    <lineage>
        <taxon>Bacteria</taxon>
        <taxon>Bacillati</taxon>
        <taxon>Actinomycetota</taxon>
        <taxon>Actinomycetes</taxon>
        <taxon>Bifidobacteriales</taxon>
        <taxon>Bifidobacteriaceae</taxon>
        <taxon>Bifidobacterium</taxon>
    </lineage>
</organism>
<gene>
    <name evidence="3" type="ORF">GFD21_07270</name>
</gene>
<accession>A0A6L9SSL3</accession>
<dbReference type="Proteomes" id="UP000483293">
    <property type="component" value="Unassembled WGS sequence"/>
</dbReference>
<keyword evidence="4" id="KW-1185">Reference proteome</keyword>
<keyword evidence="2" id="KW-0472">Membrane</keyword>